<dbReference type="Gene3D" id="3.50.50.60">
    <property type="entry name" value="FAD/NAD(P)-binding domain"/>
    <property type="match status" value="1"/>
</dbReference>
<keyword evidence="2" id="KW-0784">Thiamine biosynthesis</keyword>
<dbReference type="Gene3D" id="3.30.9.10">
    <property type="entry name" value="D-Amino Acid Oxidase, subunit A, domain 2"/>
    <property type="match status" value="1"/>
</dbReference>
<dbReference type="AlphaFoldDB" id="A0A1M7UVP1"/>
<comment type="pathway">
    <text evidence="1">Cofactor biosynthesis; thiamine diphosphate biosynthesis.</text>
</comment>
<evidence type="ECO:0000256" key="2">
    <source>
        <dbReference type="ARBA" id="ARBA00022977"/>
    </source>
</evidence>
<dbReference type="EC" id="1.4.3.19" evidence="5"/>
<dbReference type="GO" id="GO:0043799">
    <property type="term" value="F:glycine oxidase activity"/>
    <property type="evidence" value="ECO:0007669"/>
    <property type="project" value="UniProtKB-EC"/>
</dbReference>
<dbReference type="PANTHER" id="PTHR13847:SF289">
    <property type="entry name" value="GLYCINE OXIDASE"/>
    <property type="match status" value="1"/>
</dbReference>
<evidence type="ECO:0000256" key="5">
    <source>
        <dbReference type="ARBA" id="ARBA00050018"/>
    </source>
</evidence>
<dbReference type="RefSeq" id="WP_072920481.1">
    <property type="nucleotide sequence ID" value="NZ_FRDM01000032.1"/>
</dbReference>
<comment type="catalytic activity">
    <reaction evidence="4">
        <text>glycine + O2 + H2O = glyoxylate + H2O2 + NH4(+)</text>
        <dbReference type="Rhea" id="RHEA:11532"/>
        <dbReference type="ChEBI" id="CHEBI:15377"/>
        <dbReference type="ChEBI" id="CHEBI:15379"/>
        <dbReference type="ChEBI" id="CHEBI:16240"/>
        <dbReference type="ChEBI" id="CHEBI:28938"/>
        <dbReference type="ChEBI" id="CHEBI:36655"/>
        <dbReference type="ChEBI" id="CHEBI:57305"/>
        <dbReference type="EC" id="1.4.3.19"/>
    </reaction>
</comment>
<accession>A0A1M7UVP1</accession>
<dbReference type="UniPathway" id="UPA00060"/>
<dbReference type="InterPro" id="IPR012727">
    <property type="entry name" value="Gly_oxidase_ThiO"/>
</dbReference>
<dbReference type="NCBIfam" id="TIGR02352">
    <property type="entry name" value="thiamin_ThiO"/>
    <property type="match status" value="1"/>
</dbReference>
<dbReference type="EMBL" id="FRDM01000032">
    <property type="protein sequence ID" value="SHN87039.1"/>
    <property type="molecule type" value="Genomic_DNA"/>
</dbReference>
<feature type="domain" description="FAD dependent oxidoreductase" evidence="6">
    <location>
        <begin position="3"/>
        <end position="349"/>
    </location>
</feature>
<dbReference type="GO" id="GO:0050660">
    <property type="term" value="F:flavin adenine dinucleotide binding"/>
    <property type="evidence" value="ECO:0007669"/>
    <property type="project" value="InterPro"/>
</dbReference>
<organism evidence="7 8">
    <name type="scientific">Geodermatophilus obscurus</name>
    <dbReference type="NCBI Taxonomy" id="1861"/>
    <lineage>
        <taxon>Bacteria</taxon>
        <taxon>Bacillati</taxon>
        <taxon>Actinomycetota</taxon>
        <taxon>Actinomycetes</taxon>
        <taxon>Geodermatophilales</taxon>
        <taxon>Geodermatophilaceae</taxon>
        <taxon>Geodermatophilus</taxon>
    </lineage>
</organism>
<name>A0A1M7UVP1_9ACTN</name>
<evidence type="ECO:0000256" key="3">
    <source>
        <dbReference type="ARBA" id="ARBA00023002"/>
    </source>
</evidence>
<evidence type="ECO:0000256" key="4">
    <source>
        <dbReference type="ARBA" id="ARBA00049872"/>
    </source>
</evidence>
<dbReference type="GO" id="GO:0009229">
    <property type="term" value="P:thiamine diphosphate biosynthetic process"/>
    <property type="evidence" value="ECO:0007669"/>
    <property type="project" value="UniProtKB-UniPathway"/>
</dbReference>
<proteinExistence type="predicted"/>
<dbReference type="PANTHER" id="PTHR13847">
    <property type="entry name" value="SARCOSINE DEHYDROGENASE-RELATED"/>
    <property type="match status" value="1"/>
</dbReference>
<dbReference type="OrthoDB" id="3214401at2"/>
<evidence type="ECO:0000313" key="8">
    <source>
        <dbReference type="Proteomes" id="UP000184428"/>
    </source>
</evidence>
<dbReference type="Pfam" id="PF01266">
    <property type="entry name" value="DAO"/>
    <property type="match status" value="1"/>
</dbReference>
<dbReference type="GO" id="GO:0009228">
    <property type="term" value="P:thiamine biosynthetic process"/>
    <property type="evidence" value="ECO:0007669"/>
    <property type="project" value="UniProtKB-KW"/>
</dbReference>
<keyword evidence="3" id="KW-0560">Oxidoreductase</keyword>
<evidence type="ECO:0000259" key="6">
    <source>
        <dbReference type="Pfam" id="PF01266"/>
    </source>
</evidence>
<dbReference type="InterPro" id="IPR006076">
    <property type="entry name" value="FAD-dep_OxRdtase"/>
</dbReference>
<dbReference type="Proteomes" id="UP000184428">
    <property type="component" value="Unassembled WGS sequence"/>
</dbReference>
<dbReference type="GO" id="GO:0005737">
    <property type="term" value="C:cytoplasm"/>
    <property type="evidence" value="ECO:0007669"/>
    <property type="project" value="TreeGrafter"/>
</dbReference>
<dbReference type="InterPro" id="IPR036188">
    <property type="entry name" value="FAD/NAD-bd_sf"/>
</dbReference>
<gene>
    <name evidence="7" type="ORF">SAMN05660350_04066</name>
</gene>
<evidence type="ECO:0000256" key="1">
    <source>
        <dbReference type="ARBA" id="ARBA00004948"/>
    </source>
</evidence>
<dbReference type="SUPFAM" id="SSF51905">
    <property type="entry name" value="FAD/NAD(P)-binding domain"/>
    <property type="match status" value="1"/>
</dbReference>
<reference evidence="7 8" key="1">
    <citation type="submission" date="2016-12" db="EMBL/GenBank/DDBJ databases">
        <authorList>
            <person name="Song W.-J."/>
            <person name="Kurnit D.M."/>
        </authorList>
    </citation>
    <scope>NUCLEOTIDE SEQUENCE [LARGE SCALE GENOMIC DNA]</scope>
    <source>
        <strain evidence="7 8">DSM 43162</strain>
    </source>
</reference>
<dbReference type="SUPFAM" id="SSF54373">
    <property type="entry name" value="FAD-linked reductases, C-terminal domain"/>
    <property type="match status" value="1"/>
</dbReference>
<sequence length="369" mass="38016">MSDVAVAGGGLIGLSTAWRAAQRGLSVTVVDDSPGTGASAAAAGMLAPVTEAGYREEALLRLGLASVERWPAFAADVERAGGTPVGLRTAGTLVVGFDEDDVRELTALHAYQRELGLDAERLTPREARRREPSLTPRVRGGLLVAGDHSVDGRALHAALLRAAQDAGVRLVRDRVTALRVDGGRAVGLETADGGTVAAGTVVLALGAHSGALPGMPPLPVRPVKGQILRLAGAGDLLEGTVRAVVRGRQVYLVPYAGDRLIVGATTEDRGFDPTVTAGGVHDLLHDAIDVVPGISELELVETLARWRPGTPDNAPLLGPGPLPGLVLATGHHRNGVLLTPVTAEVTAELLATGVLPEVAVPFTADRFGR</sequence>
<evidence type="ECO:0000313" key="7">
    <source>
        <dbReference type="EMBL" id="SHN87039.1"/>
    </source>
</evidence>
<protein>
    <recommendedName>
        <fullName evidence="5">glycine oxidase</fullName>
        <ecNumber evidence="5">1.4.3.19</ecNumber>
    </recommendedName>
</protein>